<keyword evidence="4" id="KW-1133">Transmembrane helix</keyword>
<dbReference type="SUPFAM" id="SSF51735">
    <property type="entry name" value="NAD(P)-binding Rossmann-fold domains"/>
    <property type="match status" value="1"/>
</dbReference>
<name>A0A915EM21_9BILA</name>
<dbReference type="InterPro" id="IPR036291">
    <property type="entry name" value="NAD(P)-bd_dom_sf"/>
</dbReference>
<keyword evidence="4" id="KW-0472">Membrane</keyword>
<reference evidence="6" key="1">
    <citation type="submission" date="2022-11" db="UniProtKB">
        <authorList>
            <consortium name="WormBaseParasite"/>
        </authorList>
    </citation>
    <scope>IDENTIFICATION</scope>
</reference>
<dbReference type="GO" id="GO:0016491">
    <property type="term" value="F:oxidoreductase activity"/>
    <property type="evidence" value="ECO:0007669"/>
    <property type="project" value="UniProtKB-KW"/>
</dbReference>
<evidence type="ECO:0000256" key="4">
    <source>
        <dbReference type="SAM" id="Phobius"/>
    </source>
</evidence>
<keyword evidence="2" id="KW-0560">Oxidoreductase</keyword>
<evidence type="ECO:0000256" key="2">
    <source>
        <dbReference type="ARBA" id="ARBA00023002"/>
    </source>
</evidence>
<dbReference type="PRINTS" id="PR00081">
    <property type="entry name" value="GDHRDH"/>
</dbReference>
<evidence type="ECO:0000313" key="5">
    <source>
        <dbReference type="Proteomes" id="UP000887574"/>
    </source>
</evidence>
<feature type="transmembrane region" description="Helical" evidence="4">
    <location>
        <begin position="29"/>
        <end position="47"/>
    </location>
</feature>
<keyword evidence="4" id="KW-0812">Transmembrane</keyword>
<dbReference type="PANTHER" id="PTHR43899">
    <property type="entry name" value="RH59310P"/>
    <property type="match status" value="1"/>
</dbReference>
<dbReference type="InterPro" id="IPR051019">
    <property type="entry name" value="VLCFA-Steroid_DH"/>
</dbReference>
<dbReference type="WBParaSite" id="jg7316">
    <property type="protein sequence ID" value="jg7316"/>
    <property type="gene ID" value="jg7316"/>
</dbReference>
<evidence type="ECO:0000313" key="6">
    <source>
        <dbReference type="WBParaSite" id="jg7316"/>
    </source>
</evidence>
<feature type="compositionally biased region" description="Polar residues" evidence="3">
    <location>
        <begin position="293"/>
        <end position="306"/>
    </location>
</feature>
<comment type="similarity">
    <text evidence="1">Belongs to the short-chain dehydrogenases/reductases (SDR) family.</text>
</comment>
<feature type="region of interest" description="Disordered" evidence="3">
    <location>
        <begin position="293"/>
        <end position="361"/>
    </location>
</feature>
<dbReference type="GO" id="GO:0005783">
    <property type="term" value="C:endoplasmic reticulum"/>
    <property type="evidence" value="ECO:0007669"/>
    <property type="project" value="TreeGrafter"/>
</dbReference>
<evidence type="ECO:0000256" key="1">
    <source>
        <dbReference type="ARBA" id="ARBA00006484"/>
    </source>
</evidence>
<dbReference type="CDD" id="cd05356">
    <property type="entry name" value="17beta-HSD1_like_SDR_c"/>
    <property type="match status" value="1"/>
</dbReference>
<evidence type="ECO:0000256" key="3">
    <source>
        <dbReference type="SAM" id="MobiDB-lite"/>
    </source>
</evidence>
<dbReference type="PANTHER" id="PTHR43899:SF13">
    <property type="entry name" value="RH59310P"/>
    <property type="match status" value="1"/>
</dbReference>
<keyword evidence="5" id="KW-1185">Reference proteome</keyword>
<dbReference type="Pfam" id="PF00106">
    <property type="entry name" value="adh_short"/>
    <property type="match status" value="2"/>
</dbReference>
<accession>A0A915EM21</accession>
<proteinExistence type="inferred from homology"/>
<organism evidence="5 6">
    <name type="scientific">Ditylenchus dipsaci</name>
    <dbReference type="NCBI Taxonomy" id="166011"/>
    <lineage>
        <taxon>Eukaryota</taxon>
        <taxon>Metazoa</taxon>
        <taxon>Ecdysozoa</taxon>
        <taxon>Nematoda</taxon>
        <taxon>Chromadorea</taxon>
        <taxon>Rhabditida</taxon>
        <taxon>Tylenchina</taxon>
        <taxon>Tylenchomorpha</taxon>
        <taxon>Sphaerularioidea</taxon>
        <taxon>Anguinidae</taxon>
        <taxon>Anguininae</taxon>
        <taxon>Ditylenchus</taxon>
    </lineage>
</organism>
<sequence length="361" mass="40932">MDFGELITQTHLWPLAIPLSYVIYRVSRTLFALCWSIFLYCIVPIFYQPNFSRYKMRWTVVSGATDGIGKAYTLELARRGLRKFLLIGRNAAKLEAVKTELVDLYEECSIRTLLFDFYSGDFDQLRQELSNVDIGLAVNSVGVGRELLERYGDNPQADHQLLRQHGGGQIVVMSSTQGVRPIPLLAAYSAAKSLMSFLSECIDREYSTISVQCLTPALVATKMTYYQNSSLFVVDTENFARQAVSVLGLVHRTSGCFNHEIQMLLTHMFPWSILKYILLPIYWRQQHRMIQLQGGNTSKQRQAQTTDDTHPKSHEQHIDQELTAVIDDEEEEPINISTPNSNTPKTSRIPTSNGGVIRSRA</sequence>
<dbReference type="InterPro" id="IPR002347">
    <property type="entry name" value="SDR_fam"/>
</dbReference>
<dbReference type="Proteomes" id="UP000887574">
    <property type="component" value="Unplaced"/>
</dbReference>
<feature type="compositionally biased region" description="Polar residues" evidence="3">
    <location>
        <begin position="335"/>
        <end position="354"/>
    </location>
</feature>
<feature type="compositionally biased region" description="Basic and acidic residues" evidence="3">
    <location>
        <begin position="307"/>
        <end position="320"/>
    </location>
</feature>
<protein>
    <submittedName>
        <fullName evidence="6">Uncharacterized protein</fullName>
    </submittedName>
</protein>
<dbReference type="Gene3D" id="3.40.50.720">
    <property type="entry name" value="NAD(P)-binding Rossmann-like Domain"/>
    <property type="match status" value="2"/>
</dbReference>
<dbReference type="AlphaFoldDB" id="A0A915EM21"/>